<dbReference type="RefSeq" id="WP_163473568.1">
    <property type="nucleotide sequence ID" value="NZ_JAAGWZ010000002.1"/>
</dbReference>
<reference evidence="2 3" key="1">
    <citation type="journal article" date="2014" name="Int. J. Syst. Evol. Microbiol.">
        <title>Description of Galbitalea soli gen. nov., sp. nov., and Frondihabitans sucicola sp. nov.</title>
        <authorList>
            <person name="Kim S.J."/>
            <person name="Lim J.M."/>
            <person name="Ahn J.H."/>
            <person name="Weon H.Y."/>
            <person name="Hamada M."/>
            <person name="Suzuki K."/>
            <person name="Ahn T.Y."/>
            <person name="Kwon S.W."/>
        </authorList>
    </citation>
    <scope>NUCLEOTIDE SEQUENCE [LARGE SCALE GENOMIC DNA]</scope>
    <source>
        <strain evidence="2 3">NBRC 108727</strain>
    </source>
</reference>
<proteinExistence type="predicted"/>
<evidence type="ECO:0000313" key="3">
    <source>
        <dbReference type="Proteomes" id="UP000479756"/>
    </source>
</evidence>
<feature type="transmembrane region" description="Helical" evidence="1">
    <location>
        <begin position="20"/>
        <end position="39"/>
    </location>
</feature>
<accession>A0A7C9TQU0</accession>
<protein>
    <submittedName>
        <fullName evidence="2">Uncharacterized protein</fullName>
    </submittedName>
</protein>
<keyword evidence="1" id="KW-0472">Membrane</keyword>
<keyword evidence="3" id="KW-1185">Reference proteome</keyword>
<organism evidence="2 3">
    <name type="scientific">Galbitalea soli</name>
    <dbReference type="NCBI Taxonomy" id="1268042"/>
    <lineage>
        <taxon>Bacteria</taxon>
        <taxon>Bacillati</taxon>
        <taxon>Actinomycetota</taxon>
        <taxon>Actinomycetes</taxon>
        <taxon>Micrococcales</taxon>
        <taxon>Microbacteriaceae</taxon>
        <taxon>Galbitalea</taxon>
    </lineage>
</organism>
<feature type="transmembrane region" description="Helical" evidence="1">
    <location>
        <begin position="126"/>
        <end position="148"/>
    </location>
</feature>
<keyword evidence="1" id="KW-0812">Transmembrane</keyword>
<name>A0A7C9TQU0_9MICO</name>
<evidence type="ECO:0000256" key="1">
    <source>
        <dbReference type="SAM" id="Phobius"/>
    </source>
</evidence>
<dbReference type="EMBL" id="JAAGWZ010000002">
    <property type="protein sequence ID" value="NEM91696.1"/>
    <property type="molecule type" value="Genomic_DNA"/>
</dbReference>
<feature type="transmembrane region" description="Helical" evidence="1">
    <location>
        <begin position="100"/>
        <end position="120"/>
    </location>
</feature>
<gene>
    <name evidence="2" type="ORF">G3T37_10040</name>
</gene>
<dbReference type="Proteomes" id="UP000479756">
    <property type="component" value="Unassembled WGS sequence"/>
</dbReference>
<feature type="transmembrane region" description="Helical" evidence="1">
    <location>
        <begin position="59"/>
        <end position="79"/>
    </location>
</feature>
<comment type="caution">
    <text evidence="2">The sequence shown here is derived from an EMBL/GenBank/DDBJ whole genome shotgun (WGS) entry which is preliminary data.</text>
</comment>
<evidence type="ECO:0000313" key="2">
    <source>
        <dbReference type="EMBL" id="NEM91696.1"/>
    </source>
</evidence>
<dbReference type="AlphaFoldDB" id="A0A7C9TQU0"/>
<sequence>MTQWTPAEIRSRLPRLGYRALTPGLALPVLAGAVILTHGRVSDAQLYATQGDRHLSGNGIAASFALAFLIPVLGWMIVLARRALRSPATQHPRTLDPRLASIYAGVYAALVLWTVLAAALPDLLSATSIALFALLDIAVVVLLVMATVDLFALRLPGEAAAAVDDEGAVDALSALFAPAEPR</sequence>
<keyword evidence="1" id="KW-1133">Transmembrane helix</keyword>